<dbReference type="EMBL" id="FXUO01000004">
    <property type="protein sequence ID" value="SMP93309.1"/>
    <property type="molecule type" value="Genomic_DNA"/>
</dbReference>
<proteinExistence type="predicted"/>
<keyword evidence="1" id="KW-0472">Membrane</keyword>
<reference evidence="2 3" key="1">
    <citation type="submission" date="2017-05" db="EMBL/GenBank/DDBJ databases">
        <authorList>
            <person name="Varghese N."/>
            <person name="Submissions S."/>
        </authorList>
    </citation>
    <scope>NUCLEOTIDE SEQUENCE [LARGE SCALE GENOMIC DNA]</scope>
    <source>
        <strain evidence="2 3">DSM 18015</strain>
    </source>
</reference>
<gene>
    <name evidence="2" type="ORF">SAMN05421679_104396</name>
</gene>
<dbReference type="RefSeq" id="WP_283416830.1">
    <property type="nucleotide sequence ID" value="NZ_FXUO01000004.1"/>
</dbReference>
<keyword evidence="1" id="KW-0812">Transmembrane</keyword>
<protein>
    <submittedName>
        <fullName evidence="2">Uncharacterized protein</fullName>
    </submittedName>
</protein>
<comment type="caution">
    <text evidence="2">The sequence shown here is derived from an EMBL/GenBank/DDBJ whole genome shotgun (WGS) entry which is preliminary data.</text>
</comment>
<name>A0ABY1R6N6_9FLAO</name>
<evidence type="ECO:0000313" key="3">
    <source>
        <dbReference type="Proteomes" id="UP001158050"/>
    </source>
</evidence>
<keyword evidence="3" id="KW-1185">Reference proteome</keyword>
<evidence type="ECO:0000256" key="1">
    <source>
        <dbReference type="SAM" id="Phobius"/>
    </source>
</evidence>
<feature type="transmembrane region" description="Helical" evidence="1">
    <location>
        <begin position="111"/>
        <end position="129"/>
    </location>
</feature>
<feature type="transmembrane region" description="Helical" evidence="1">
    <location>
        <begin position="42"/>
        <end position="64"/>
    </location>
</feature>
<keyword evidence="1" id="KW-1133">Transmembrane helix</keyword>
<organism evidence="2 3">
    <name type="scientific">Epilithonimonas pallida</name>
    <dbReference type="NCBI Taxonomy" id="373671"/>
    <lineage>
        <taxon>Bacteria</taxon>
        <taxon>Pseudomonadati</taxon>
        <taxon>Bacteroidota</taxon>
        <taxon>Flavobacteriia</taxon>
        <taxon>Flavobacteriales</taxon>
        <taxon>Weeksellaceae</taxon>
        <taxon>Chryseobacterium group</taxon>
        <taxon>Epilithonimonas</taxon>
    </lineage>
</organism>
<evidence type="ECO:0000313" key="2">
    <source>
        <dbReference type="EMBL" id="SMP93309.1"/>
    </source>
</evidence>
<feature type="transmembrane region" description="Helical" evidence="1">
    <location>
        <begin position="7"/>
        <end position="30"/>
    </location>
</feature>
<dbReference type="InterPro" id="IPR048118">
    <property type="entry name" value="KwaA"/>
</dbReference>
<sequence>MYRKIGLFFLSLWLLFVMIIIITIKIPIYLKKDYEFVGFGNIFLINIIPLLCVFALIIGAISLIDFNFQSKGTAELSFKIKDIENIDYEHLTFLTTYIIPLVCFNFDNKRYVFSFIIILFVIGVIYIRTDLFYANPTLAILQFRIYKVEGEFRNGESRKSIILITKSKLSKDDRVKYHKLDERIYYASKTITNE</sequence>
<dbReference type="Proteomes" id="UP001158050">
    <property type="component" value="Unassembled WGS sequence"/>
</dbReference>
<dbReference type="NCBIfam" id="NF041622">
    <property type="entry name" value="KwaA"/>
    <property type="match status" value="1"/>
</dbReference>
<accession>A0ABY1R6N6</accession>